<evidence type="ECO:0000313" key="4">
    <source>
        <dbReference type="EMBL" id="MCL6268372.1"/>
    </source>
</evidence>
<evidence type="ECO:0000313" key="5">
    <source>
        <dbReference type="Proteomes" id="UP001203338"/>
    </source>
</evidence>
<keyword evidence="1" id="KW-0479">Metal-binding</keyword>
<accession>A0ABT0PC91</accession>
<dbReference type="Proteomes" id="UP001203338">
    <property type="component" value="Unassembled WGS sequence"/>
</dbReference>
<dbReference type="InterPro" id="IPR023214">
    <property type="entry name" value="HAD_sf"/>
</dbReference>
<keyword evidence="2 4" id="KW-0378">Hydrolase</keyword>
<keyword evidence="5" id="KW-1185">Reference proteome</keyword>
<dbReference type="RefSeq" id="WP_249697210.1">
    <property type="nucleotide sequence ID" value="NZ_JAMFLX010000001.1"/>
</dbReference>
<reference evidence="4 5" key="1">
    <citation type="submission" date="2022-05" db="EMBL/GenBank/DDBJ databases">
        <authorList>
            <person name="Park J.-S."/>
        </authorList>
    </citation>
    <scope>NUCLEOTIDE SEQUENCE [LARGE SCALE GENOMIC DNA]</scope>
    <source>
        <strain evidence="4 5">2012CJ34-2</strain>
    </source>
</reference>
<dbReference type="PANTHER" id="PTHR10000:SF8">
    <property type="entry name" value="HAD SUPERFAMILY HYDROLASE-LIKE, TYPE 3"/>
    <property type="match status" value="1"/>
</dbReference>
<evidence type="ECO:0000256" key="1">
    <source>
        <dbReference type="ARBA" id="ARBA00022723"/>
    </source>
</evidence>
<dbReference type="NCBIfam" id="TIGR01484">
    <property type="entry name" value="HAD-SF-IIB"/>
    <property type="match status" value="1"/>
</dbReference>
<dbReference type="InterPro" id="IPR006379">
    <property type="entry name" value="HAD-SF_hydro_IIB"/>
</dbReference>
<gene>
    <name evidence="4" type="ORF">M3P05_00215</name>
</gene>
<dbReference type="Pfam" id="PF08282">
    <property type="entry name" value="Hydrolase_3"/>
    <property type="match status" value="1"/>
</dbReference>
<protein>
    <submittedName>
        <fullName evidence="4">HAD-IIB family hydrolase</fullName>
    </submittedName>
</protein>
<dbReference type="NCBIfam" id="TIGR01486">
    <property type="entry name" value="HAD-SF-IIB-MPGP"/>
    <property type="match status" value="1"/>
</dbReference>
<dbReference type="InterPro" id="IPR036412">
    <property type="entry name" value="HAD-like_sf"/>
</dbReference>
<proteinExistence type="predicted"/>
<dbReference type="SUPFAM" id="SSF56784">
    <property type="entry name" value="HAD-like"/>
    <property type="match status" value="1"/>
</dbReference>
<dbReference type="Gene3D" id="3.40.50.1000">
    <property type="entry name" value="HAD superfamily/HAD-like"/>
    <property type="match status" value="1"/>
</dbReference>
<organism evidence="4 5">
    <name type="scientific">Parendozoicomonas callyspongiae</name>
    <dbReference type="NCBI Taxonomy" id="2942213"/>
    <lineage>
        <taxon>Bacteria</taxon>
        <taxon>Pseudomonadati</taxon>
        <taxon>Pseudomonadota</taxon>
        <taxon>Gammaproteobacteria</taxon>
        <taxon>Oceanospirillales</taxon>
        <taxon>Endozoicomonadaceae</taxon>
        <taxon>Parendozoicomonas</taxon>
    </lineage>
</organism>
<name>A0ABT0PC91_9GAMM</name>
<dbReference type="SFLD" id="SFLDS00003">
    <property type="entry name" value="Haloacid_Dehalogenase"/>
    <property type="match status" value="1"/>
</dbReference>
<sequence length="270" mass="30133">MNKNRLLVFTDLDGTLLDHNSYSTEPASEALALLEENNIPLIFNTSKTRSETIKLRRKLHNNHPFATENGSCLSVPDGYFQGEKKKTVHTTFFGLLYTQIRQVLASIRAEYGFEFTGFGDMAAKEVAHLTGLSADEAVMAKDRDCSEPIVWADTDENLETFKRLLAARNMQLTVGGRFYHVFSVGDKGLAVHWLADYFHAEFPDHHFITIGLGDGINDLPMLNKVDHPILVRPMHGNAPDTSNIENISITDAPGPAGWNRSVINLVHELL</sequence>
<dbReference type="GO" id="GO:0016787">
    <property type="term" value="F:hydrolase activity"/>
    <property type="evidence" value="ECO:0007669"/>
    <property type="project" value="UniProtKB-KW"/>
</dbReference>
<dbReference type="InterPro" id="IPR006381">
    <property type="entry name" value="HAD-SF-IIB-MPGP"/>
</dbReference>
<keyword evidence="3" id="KW-0460">Magnesium</keyword>
<dbReference type="Gene3D" id="3.30.980.20">
    <property type="entry name" value="Putative mannosyl-3-phosphoglycerate phosphatase, domain 2"/>
    <property type="match status" value="1"/>
</dbReference>
<evidence type="ECO:0000256" key="2">
    <source>
        <dbReference type="ARBA" id="ARBA00022801"/>
    </source>
</evidence>
<dbReference type="EMBL" id="JAMFLX010000001">
    <property type="protein sequence ID" value="MCL6268372.1"/>
    <property type="molecule type" value="Genomic_DNA"/>
</dbReference>
<comment type="caution">
    <text evidence="4">The sequence shown here is derived from an EMBL/GenBank/DDBJ whole genome shotgun (WGS) entry which is preliminary data.</text>
</comment>
<dbReference type="SFLD" id="SFLDG01142">
    <property type="entry name" value="C2.B.2:_Mannosyl-3-phosphoglyc"/>
    <property type="match status" value="1"/>
</dbReference>
<dbReference type="SFLD" id="SFLDG01140">
    <property type="entry name" value="C2.B:_Phosphomannomutase_and_P"/>
    <property type="match status" value="1"/>
</dbReference>
<dbReference type="PANTHER" id="PTHR10000">
    <property type="entry name" value="PHOSPHOSERINE PHOSPHATASE"/>
    <property type="match status" value="1"/>
</dbReference>
<evidence type="ECO:0000256" key="3">
    <source>
        <dbReference type="ARBA" id="ARBA00022842"/>
    </source>
</evidence>